<evidence type="ECO:0000313" key="1">
    <source>
        <dbReference type="EMBL" id="GBP63001.1"/>
    </source>
</evidence>
<organism evidence="1 2">
    <name type="scientific">Eumeta variegata</name>
    <name type="common">Bagworm moth</name>
    <name type="synonym">Eumeta japonica</name>
    <dbReference type="NCBI Taxonomy" id="151549"/>
    <lineage>
        <taxon>Eukaryota</taxon>
        <taxon>Metazoa</taxon>
        <taxon>Ecdysozoa</taxon>
        <taxon>Arthropoda</taxon>
        <taxon>Hexapoda</taxon>
        <taxon>Insecta</taxon>
        <taxon>Pterygota</taxon>
        <taxon>Neoptera</taxon>
        <taxon>Endopterygota</taxon>
        <taxon>Lepidoptera</taxon>
        <taxon>Glossata</taxon>
        <taxon>Ditrysia</taxon>
        <taxon>Tineoidea</taxon>
        <taxon>Psychidae</taxon>
        <taxon>Oiketicinae</taxon>
        <taxon>Eumeta</taxon>
    </lineage>
</organism>
<dbReference type="EMBL" id="BGZK01000855">
    <property type="protein sequence ID" value="GBP63001.1"/>
    <property type="molecule type" value="Genomic_DNA"/>
</dbReference>
<dbReference type="Proteomes" id="UP000299102">
    <property type="component" value="Unassembled WGS sequence"/>
</dbReference>
<evidence type="ECO:0000313" key="2">
    <source>
        <dbReference type="Proteomes" id="UP000299102"/>
    </source>
</evidence>
<protein>
    <submittedName>
        <fullName evidence="1">Uncharacterized protein</fullName>
    </submittedName>
</protein>
<gene>
    <name evidence="1" type="ORF">EVAR_44054_1</name>
</gene>
<sequence>MVLTKHYLKNSEDTEIDENLRAHAKGYKVDALTLPYQTLSIFAEWLMTASEPYIEHGPTCSWSVSFLNNGQQLTASDRRNGGWERGQLDSRTVLFTLILLSKRGQPRAQPVNM</sequence>
<reference evidence="1 2" key="1">
    <citation type="journal article" date="2019" name="Commun. Biol.">
        <title>The bagworm genome reveals a unique fibroin gene that provides high tensile strength.</title>
        <authorList>
            <person name="Kono N."/>
            <person name="Nakamura H."/>
            <person name="Ohtoshi R."/>
            <person name="Tomita M."/>
            <person name="Numata K."/>
            <person name="Arakawa K."/>
        </authorList>
    </citation>
    <scope>NUCLEOTIDE SEQUENCE [LARGE SCALE GENOMIC DNA]</scope>
</reference>
<comment type="caution">
    <text evidence="1">The sequence shown here is derived from an EMBL/GenBank/DDBJ whole genome shotgun (WGS) entry which is preliminary data.</text>
</comment>
<dbReference type="AlphaFoldDB" id="A0A4C1XGD4"/>
<proteinExistence type="predicted"/>
<accession>A0A4C1XGD4</accession>
<keyword evidence="2" id="KW-1185">Reference proteome</keyword>
<name>A0A4C1XGD4_EUMVA</name>